<protein>
    <submittedName>
        <fullName evidence="1">Uncharacterized protein</fullName>
    </submittedName>
</protein>
<evidence type="ECO:0000313" key="1">
    <source>
        <dbReference type="EMBL" id="GFR69228.1"/>
    </source>
</evidence>
<proteinExistence type="predicted"/>
<accession>A0AAV4F945</accession>
<organism evidence="1 2">
    <name type="scientific">Elysia marginata</name>
    <dbReference type="NCBI Taxonomy" id="1093978"/>
    <lineage>
        <taxon>Eukaryota</taxon>
        <taxon>Metazoa</taxon>
        <taxon>Spiralia</taxon>
        <taxon>Lophotrochozoa</taxon>
        <taxon>Mollusca</taxon>
        <taxon>Gastropoda</taxon>
        <taxon>Heterobranchia</taxon>
        <taxon>Euthyneura</taxon>
        <taxon>Panpulmonata</taxon>
        <taxon>Sacoglossa</taxon>
        <taxon>Placobranchoidea</taxon>
        <taxon>Plakobranchidae</taxon>
        <taxon>Elysia</taxon>
    </lineage>
</organism>
<dbReference type="EMBL" id="BMAT01000601">
    <property type="protein sequence ID" value="GFR69228.1"/>
    <property type="molecule type" value="Genomic_DNA"/>
</dbReference>
<evidence type="ECO:0000313" key="2">
    <source>
        <dbReference type="Proteomes" id="UP000762676"/>
    </source>
</evidence>
<dbReference type="Proteomes" id="UP000762676">
    <property type="component" value="Unassembled WGS sequence"/>
</dbReference>
<reference evidence="1 2" key="1">
    <citation type="journal article" date="2021" name="Elife">
        <title>Chloroplast acquisition without the gene transfer in kleptoplastic sea slugs, Plakobranchus ocellatus.</title>
        <authorList>
            <person name="Maeda T."/>
            <person name="Takahashi S."/>
            <person name="Yoshida T."/>
            <person name="Shimamura S."/>
            <person name="Takaki Y."/>
            <person name="Nagai Y."/>
            <person name="Toyoda A."/>
            <person name="Suzuki Y."/>
            <person name="Arimoto A."/>
            <person name="Ishii H."/>
            <person name="Satoh N."/>
            <person name="Nishiyama T."/>
            <person name="Hasebe M."/>
            <person name="Maruyama T."/>
            <person name="Minagawa J."/>
            <person name="Obokata J."/>
            <person name="Shigenobu S."/>
        </authorList>
    </citation>
    <scope>NUCLEOTIDE SEQUENCE [LARGE SCALE GENOMIC DNA]</scope>
</reference>
<gene>
    <name evidence="1" type="ORF">ElyMa_000297300</name>
</gene>
<keyword evidence="2" id="KW-1185">Reference proteome</keyword>
<comment type="caution">
    <text evidence="1">The sequence shown here is derived from an EMBL/GenBank/DDBJ whole genome shotgun (WGS) entry which is preliminary data.</text>
</comment>
<name>A0AAV4F945_9GAST</name>
<sequence length="112" mass="12476">MGNPRTPYYVAQSLIITLLKKSNLKQSQNCKTISLIGHVGKGMLRVILNRLPTQAEEIIAEEQAGIGVEGAHRANIQLIKNIANINIFSRLIDSKKAIDAPWPTIKYNVRQN</sequence>
<dbReference type="AlphaFoldDB" id="A0AAV4F945"/>